<accession>A0A7X6I128</accession>
<keyword evidence="2" id="KW-0804">Transcription</keyword>
<organism evidence="4 5">
    <name type="scientific">Streptomyces lonarensis</name>
    <dbReference type="NCBI Taxonomy" id="700599"/>
    <lineage>
        <taxon>Bacteria</taxon>
        <taxon>Bacillati</taxon>
        <taxon>Actinomycetota</taxon>
        <taxon>Actinomycetes</taxon>
        <taxon>Kitasatosporales</taxon>
        <taxon>Streptomycetaceae</taxon>
        <taxon>Streptomyces</taxon>
    </lineage>
</organism>
<dbReference type="GO" id="GO:0003677">
    <property type="term" value="F:DNA binding"/>
    <property type="evidence" value="ECO:0007669"/>
    <property type="project" value="TreeGrafter"/>
</dbReference>
<dbReference type="SUPFAM" id="SSF55781">
    <property type="entry name" value="GAF domain-like"/>
    <property type="match status" value="1"/>
</dbReference>
<dbReference type="Gene3D" id="1.10.10.10">
    <property type="entry name" value="Winged helix-like DNA-binding domain superfamily/Winged helix DNA-binding domain"/>
    <property type="match status" value="1"/>
</dbReference>
<feature type="domain" description="IclR-ED" evidence="3">
    <location>
        <begin position="73"/>
        <end position="252"/>
    </location>
</feature>
<name>A0A7X6I128_9ACTN</name>
<sequence>MALGSGAIAPLYSVRYALRALEAVARRPDGVGEDELATELQLPPRQAAGLLRMLARESYLRELDDGGWCAGEALLRLGGEDSRHQVREEKLRQALDRLGRSVGAAVYVGRYVGGELTVPHVSAAPDRPAVHQWVDLRSAAHATALGKCLLSQLDHEGREDHFSRHPTARLTSRTVTDHRVLLATLERQPATMPVLDLQEYAVGTLCAAVPLTAGATVGALALSLPIGQAHRLREAAETLNDQAAPALLSLSL</sequence>
<dbReference type="SUPFAM" id="SSF46785">
    <property type="entry name" value="Winged helix' DNA-binding domain"/>
    <property type="match status" value="1"/>
</dbReference>
<evidence type="ECO:0000256" key="1">
    <source>
        <dbReference type="ARBA" id="ARBA00023015"/>
    </source>
</evidence>
<evidence type="ECO:0000259" key="3">
    <source>
        <dbReference type="PROSITE" id="PS51078"/>
    </source>
</evidence>
<dbReference type="InterPro" id="IPR050707">
    <property type="entry name" value="HTH_MetabolicPath_Reg"/>
</dbReference>
<dbReference type="Gene3D" id="3.30.450.40">
    <property type="match status" value="1"/>
</dbReference>
<keyword evidence="5" id="KW-1185">Reference proteome</keyword>
<dbReference type="InterPro" id="IPR036388">
    <property type="entry name" value="WH-like_DNA-bd_sf"/>
</dbReference>
<dbReference type="PANTHER" id="PTHR30136">
    <property type="entry name" value="HELIX-TURN-HELIX TRANSCRIPTIONAL REGULATOR, ICLR FAMILY"/>
    <property type="match status" value="1"/>
</dbReference>
<dbReference type="InterPro" id="IPR036390">
    <property type="entry name" value="WH_DNA-bd_sf"/>
</dbReference>
<reference evidence="4 5" key="1">
    <citation type="submission" date="2020-03" db="EMBL/GenBank/DDBJ databases">
        <title>Draft genome of Streptomyces sp. ventii, isolated from the Axial Seamount in the Pacific Ocean, and resequencing of the two type strains Streptomyces lonarensis strain NCL 716 and Streptomyces bohaiensis strain 11A07.</title>
        <authorList>
            <person name="Loughran R.M."/>
            <person name="Pfannmuller K.M."/>
            <person name="Wasson B.J."/>
            <person name="Deadmond M.C."/>
            <person name="Paddock B.E."/>
            <person name="Koyack M.J."/>
            <person name="Gallegos D.A."/>
            <person name="Mitchell E.A."/>
            <person name="Ushijima B."/>
            <person name="Saw J.H."/>
            <person name="Mcphail K.L."/>
            <person name="Videau P."/>
        </authorList>
    </citation>
    <scope>NUCLEOTIDE SEQUENCE [LARGE SCALE GENOMIC DNA]</scope>
    <source>
        <strain evidence="4 5">NCL716</strain>
    </source>
</reference>
<dbReference type="GO" id="GO:0045892">
    <property type="term" value="P:negative regulation of DNA-templated transcription"/>
    <property type="evidence" value="ECO:0007669"/>
    <property type="project" value="TreeGrafter"/>
</dbReference>
<dbReference type="InterPro" id="IPR014757">
    <property type="entry name" value="Tscrpt_reg_IclR_C"/>
</dbReference>
<dbReference type="GO" id="GO:0003700">
    <property type="term" value="F:DNA-binding transcription factor activity"/>
    <property type="evidence" value="ECO:0007669"/>
    <property type="project" value="TreeGrafter"/>
</dbReference>
<protein>
    <submittedName>
        <fullName evidence="4">IclR family transcriptional regulator</fullName>
    </submittedName>
</protein>
<evidence type="ECO:0000313" key="5">
    <source>
        <dbReference type="Proteomes" id="UP000578686"/>
    </source>
</evidence>
<dbReference type="RefSeq" id="WP_167973712.1">
    <property type="nucleotide sequence ID" value="NZ_BHZG01000131.1"/>
</dbReference>
<dbReference type="Pfam" id="PF01614">
    <property type="entry name" value="IclR_C"/>
    <property type="match status" value="1"/>
</dbReference>
<keyword evidence="1" id="KW-0805">Transcription regulation</keyword>
<dbReference type="PANTHER" id="PTHR30136:SF24">
    <property type="entry name" value="HTH-TYPE TRANSCRIPTIONAL REPRESSOR ALLR"/>
    <property type="match status" value="1"/>
</dbReference>
<dbReference type="EMBL" id="JAAVJD010000248">
    <property type="protein sequence ID" value="NJQ08130.1"/>
    <property type="molecule type" value="Genomic_DNA"/>
</dbReference>
<evidence type="ECO:0000313" key="4">
    <source>
        <dbReference type="EMBL" id="NJQ08130.1"/>
    </source>
</evidence>
<proteinExistence type="predicted"/>
<gene>
    <name evidence="4" type="ORF">HCN56_21745</name>
</gene>
<dbReference type="PROSITE" id="PS51078">
    <property type="entry name" value="ICLR_ED"/>
    <property type="match status" value="1"/>
</dbReference>
<dbReference type="InterPro" id="IPR029016">
    <property type="entry name" value="GAF-like_dom_sf"/>
</dbReference>
<dbReference type="AlphaFoldDB" id="A0A7X6I128"/>
<comment type="caution">
    <text evidence="4">The sequence shown here is derived from an EMBL/GenBank/DDBJ whole genome shotgun (WGS) entry which is preliminary data.</text>
</comment>
<dbReference type="Proteomes" id="UP000578686">
    <property type="component" value="Unassembled WGS sequence"/>
</dbReference>
<evidence type="ECO:0000256" key="2">
    <source>
        <dbReference type="ARBA" id="ARBA00023163"/>
    </source>
</evidence>